<dbReference type="EnsemblProtists" id="EOD21319">
    <property type="protein sequence ID" value="EOD21319"/>
    <property type="gene ID" value="EMIHUDRAFT_444515"/>
</dbReference>
<dbReference type="RefSeq" id="XP_005773748.1">
    <property type="nucleotide sequence ID" value="XM_005773691.1"/>
</dbReference>
<evidence type="ECO:0000256" key="2">
    <source>
        <dbReference type="SAM" id="SignalP"/>
    </source>
</evidence>
<reference evidence="4" key="1">
    <citation type="journal article" date="2013" name="Nature">
        <title>Pan genome of the phytoplankton Emiliania underpins its global distribution.</title>
        <authorList>
            <person name="Read B.A."/>
            <person name="Kegel J."/>
            <person name="Klute M.J."/>
            <person name="Kuo A."/>
            <person name="Lefebvre S.C."/>
            <person name="Maumus F."/>
            <person name="Mayer C."/>
            <person name="Miller J."/>
            <person name="Monier A."/>
            <person name="Salamov A."/>
            <person name="Young J."/>
            <person name="Aguilar M."/>
            <person name="Claverie J.M."/>
            <person name="Frickenhaus S."/>
            <person name="Gonzalez K."/>
            <person name="Herman E.K."/>
            <person name="Lin Y.C."/>
            <person name="Napier J."/>
            <person name="Ogata H."/>
            <person name="Sarno A.F."/>
            <person name="Shmutz J."/>
            <person name="Schroeder D."/>
            <person name="de Vargas C."/>
            <person name="Verret F."/>
            <person name="von Dassow P."/>
            <person name="Valentin K."/>
            <person name="Van de Peer Y."/>
            <person name="Wheeler G."/>
            <person name="Dacks J.B."/>
            <person name="Delwiche C.F."/>
            <person name="Dyhrman S.T."/>
            <person name="Glockner G."/>
            <person name="John U."/>
            <person name="Richards T."/>
            <person name="Worden A.Z."/>
            <person name="Zhang X."/>
            <person name="Grigoriev I.V."/>
            <person name="Allen A.E."/>
            <person name="Bidle K."/>
            <person name="Borodovsky M."/>
            <person name="Bowler C."/>
            <person name="Brownlee C."/>
            <person name="Cock J.M."/>
            <person name="Elias M."/>
            <person name="Gladyshev V.N."/>
            <person name="Groth M."/>
            <person name="Guda C."/>
            <person name="Hadaegh A."/>
            <person name="Iglesias-Rodriguez M.D."/>
            <person name="Jenkins J."/>
            <person name="Jones B.M."/>
            <person name="Lawson T."/>
            <person name="Leese F."/>
            <person name="Lindquist E."/>
            <person name="Lobanov A."/>
            <person name="Lomsadze A."/>
            <person name="Malik S.B."/>
            <person name="Marsh M.E."/>
            <person name="Mackinder L."/>
            <person name="Mock T."/>
            <person name="Mueller-Roeber B."/>
            <person name="Pagarete A."/>
            <person name="Parker M."/>
            <person name="Probert I."/>
            <person name="Quesneville H."/>
            <person name="Raines C."/>
            <person name="Rensing S.A."/>
            <person name="Riano-Pachon D.M."/>
            <person name="Richier S."/>
            <person name="Rokitta S."/>
            <person name="Shiraiwa Y."/>
            <person name="Soanes D.M."/>
            <person name="van der Giezen M."/>
            <person name="Wahlund T.M."/>
            <person name="Williams B."/>
            <person name="Wilson W."/>
            <person name="Wolfe G."/>
            <person name="Wurch L.L."/>
        </authorList>
    </citation>
    <scope>NUCLEOTIDE SEQUENCE</scope>
</reference>
<keyword evidence="4" id="KW-1185">Reference proteome</keyword>
<dbReference type="KEGG" id="ehx:EMIHUDRAFT_444515"/>
<protein>
    <recommendedName>
        <fullName evidence="5">TIR domain-containing protein</fullName>
    </recommendedName>
</protein>
<organism evidence="3 4">
    <name type="scientific">Emiliania huxleyi (strain CCMP1516)</name>
    <dbReference type="NCBI Taxonomy" id="280463"/>
    <lineage>
        <taxon>Eukaryota</taxon>
        <taxon>Haptista</taxon>
        <taxon>Haptophyta</taxon>
        <taxon>Prymnesiophyceae</taxon>
        <taxon>Isochrysidales</taxon>
        <taxon>Noelaerhabdaceae</taxon>
        <taxon>Emiliania</taxon>
    </lineage>
</organism>
<keyword evidence="2" id="KW-0732">Signal</keyword>
<proteinExistence type="predicted"/>
<evidence type="ECO:0000313" key="4">
    <source>
        <dbReference type="Proteomes" id="UP000013827"/>
    </source>
</evidence>
<feature type="compositionally biased region" description="Low complexity" evidence="1">
    <location>
        <begin position="265"/>
        <end position="280"/>
    </location>
</feature>
<evidence type="ECO:0000313" key="3">
    <source>
        <dbReference type="EnsemblProtists" id="EOD21319"/>
    </source>
</evidence>
<dbReference type="Proteomes" id="UP000013827">
    <property type="component" value="Unassembled WGS sequence"/>
</dbReference>
<accession>A0A0D3JCT4</accession>
<feature type="region of interest" description="Disordered" evidence="1">
    <location>
        <begin position="264"/>
        <end position="295"/>
    </location>
</feature>
<feature type="chain" id="PRO_5044259757" description="TIR domain-containing protein" evidence="2">
    <location>
        <begin position="16"/>
        <end position="295"/>
    </location>
</feature>
<dbReference type="AlphaFoldDB" id="A0A0D3JCT4"/>
<evidence type="ECO:0000256" key="1">
    <source>
        <dbReference type="SAM" id="MobiDB-lite"/>
    </source>
</evidence>
<dbReference type="PaxDb" id="2903-EOD21319"/>
<dbReference type="GeneID" id="17266865"/>
<reference evidence="3" key="2">
    <citation type="submission" date="2024-10" db="UniProtKB">
        <authorList>
            <consortium name="EnsemblProtists"/>
        </authorList>
    </citation>
    <scope>IDENTIFICATION</scope>
</reference>
<name>A0A0D3JCT4_EMIH1</name>
<feature type="signal peptide" evidence="2">
    <location>
        <begin position="1"/>
        <end position="15"/>
    </location>
</feature>
<evidence type="ECO:0008006" key="5">
    <source>
        <dbReference type="Google" id="ProtNLM"/>
    </source>
</evidence>
<sequence>MLVLGACALASPLYAGPAARGAVLSWLGRLGTTAAEREAAVVSTLCGLGRQSDGSLLRKAGLSFRVISFDRLRSDDFVPGGGGGDADKRAEKAALGDCDAFVSHAWLDNAAAKWQALERWAKAFQQERGRPPTLWVDVVSIDQSAVAESLACLPIFLAGCESLLVLGGPVYTSRLWCIMEIFTFLSITTDLSRVTIVPLKGGGRRSAAELDTLSAFSRFSVEQATCTLDTDRENILSVIQSSYGTYDDFDRAVRGLFAERLDPNAAPSRSASSYRAPSGADASRRTASELGWPMV</sequence>
<dbReference type="HOGENOM" id="CLU_944699_0_0_1"/>